<keyword evidence="1" id="KW-1133">Transmembrane helix</keyword>
<keyword evidence="4" id="KW-1185">Reference proteome</keyword>
<evidence type="ECO:0000313" key="3">
    <source>
        <dbReference type="EMBL" id="BEG98432.1"/>
    </source>
</evidence>
<keyword evidence="2" id="KW-0732">Signal</keyword>
<organism evidence="3 4">
    <name type="scientific">Bacteroides sedimenti</name>
    <dbReference type="NCBI Taxonomy" id="2136147"/>
    <lineage>
        <taxon>Bacteria</taxon>
        <taxon>Pseudomonadati</taxon>
        <taxon>Bacteroidota</taxon>
        <taxon>Bacteroidia</taxon>
        <taxon>Bacteroidales</taxon>
        <taxon>Bacteroidaceae</taxon>
        <taxon>Bacteroides</taxon>
    </lineage>
</organism>
<accession>A0ABN6Z2R2</accession>
<evidence type="ECO:0000313" key="4">
    <source>
        <dbReference type="Proteomes" id="UP001496674"/>
    </source>
</evidence>
<dbReference type="EMBL" id="AP028055">
    <property type="protein sequence ID" value="BEG98432.1"/>
    <property type="molecule type" value="Genomic_DNA"/>
</dbReference>
<dbReference type="Proteomes" id="UP001496674">
    <property type="component" value="Chromosome"/>
</dbReference>
<feature type="signal peptide" evidence="2">
    <location>
        <begin position="1"/>
        <end position="18"/>
    </location>
</feature>
<proteinExistence type="predicted"/>
<keyword evidence="1" id="KW-0472">Membrane</keyword>
<feature type="chain" id="PRO_5046726289" evidence="2">
    <location>
        <begin position="19"/>
        <end position="147"/>
    </location>
</feature>
<gene>
    <name evidence="3" type="ORF">BSYN_06970</name>
</gene>
<sequence>MRKIILVTLLLISVKAYTQETKQVNGVTERGFSKKELTDSISIMLTENSKEILHRSGGYLQRSGYYEYGAIGTLAASTACFFIGFNNFNIFDEENTHSINAACMIAGTLLFATAVVCTIKSIKYNKKAGKELRLFVKDGSGTVMLIF</sequence>
<dbReference type="RefSeq" id="WP_353333360.1">
    <property type="nucleotide sequence ID" value="NZ_AP028055.1"/>
</dbReference>
<keyword evidence="1" id="KW-0812">Transmembrane</keyword>
<reference evidence="3 4" key="1">
    <citation type="submission" date="2023-04" db="EMBL/GenBank/DDBJ databases">
        <title>Draft genome sequence of acteroides sedimenti strain YN3PY1.</title>
        <authorList>
            <person name="Yoshida N."/>
        </authorList>
    </citation>
    <scope>NUCLEOTIDE SEQUENCE [LARGE SCALE GENOMIC DNA]</scope>
    <source>
        <strain evidence="3 4">YN3PY1</strain>
    </source>
</reference>
<evidence type="ECO:0000256" key="1">
    <source>
        <dbReference type="SAM" id="Phobius"/>
    </source>
</evidence>
<evidence type="ECO:0000256" key="2">
    <source>
        <dbReference type="SAM" id="SignalP"/>
    </source>
</evidence>
<feature type="transmembrane region" description="Helical" evidence="1">
    <location>
        <begin position="99"/>
        <end position="119"/>
    </location>
</feature>
<protein>
    <submittedName>
        <fullName evidence="3">Uncharacterized protein</fullName>
    </submittedName>
</protein>
<name>A0ABN6Z2R2_9BACE</name>